<dbReference type="CDD" id="cd05233">
    <property type="entry name" value="SDR_c"/>
    <property type="match status" value="1"/>
</dbReference>
<evidence type="ECO:0000256" key="2">
    <source>
        <dbReference type="ARBA" id="ARBA00023002"/>
    </source>
</evidence>
<dbReference type="InterPro" id="IPR002347">
    <property type="entry name" value="SDR_fam"/>
</dbReference>
<dbReference type="GO" id="GO:0016491">
    <property type="term" value="F:oxidoreductase activity"/>
    <property type="evidence" value="ECO:0007669"/>
    <property type="project" value="UniProtKB-KW"/>
</dbReference>
<evidence type="ECO:0000256" key="3">
    <source>
        <dbReference type="RuleBase" id="RU000363"/>
    </source>
</evidence>
<reference evidence="5" key="1">
    <citation type="journal article" date="2021" name="Curr. Microbiol.">
        <title>Complete genome of nocamycin-producing strain Saccharothrix syringae NRRL B-16468 reveals the biosynthetic potential for secondary metabolites.</title>
        <authorList>
            <person name="Mo X."/>
            <person name="Yang S."/>
        </authorList>
    </citation>
    <scope>NUCLEOTIDE SEQUENCE [LARGE SCALE GENOMIC DNA]</scope>
    <source>
        <strain evidence="5">ATCC 51364 / DSM 43886 / JCM 6844 / KCTC 9398 / NBRC 14523 / NRRL B-16468 / INA 2240</strain>
    </source>
</reference>
<sequence>MDPFKGITAVVTGASKGLGEAYALELARRGADLVLVARSAAALDRVAAAARRYGVAVDVIPADLADPDGPASLVAALAARGHRVDLLLNNAGAGSVGPFFGRPFEQALDSVRLNVIGLMALTGLVGRDMLDRGAGGIVNVASTAAFQPMPYQASYAATKAFVLSFTEALAEETRGTGVRVMVAHPGATATGFFDGTTAVMDPRVTDSPESVAARTLDDFARGRTASYPGRALARVSTWPARFLPRRTTTRLVAALNRKLGFHDVRDLDAA</sequence>
<dbReference type="PRINTS" id="PR00081">
    <property type="entry name" value="GDHRDH"/>
</dbReference>
<dbReference type="PIRSF" id="PIRSF000126">
    <property type="entry name" value="11-beta-HSD1"/>
    <property type="match status" value="1"/>
</dbReference>
<dbReference type="SUPFAM" id="SSF51735">
    <property type="entry name" value="NAD(P)-binding Rossmann-fold domains"/>
    <property type="match status" value="1"/>
</dbReference>
<dbReference type="EMBL" id="CP034550">
    <property type="protein sequence ID" value="QFZ21104.1"/>
    <property type="molecule type" value="Genomic_DNA"/>
</dbReference>
<dbReference type="GO" id="GO:0016020">
    <property type="term" value="C:membrane"/>
    <property type="evidence" value="ECO:0007669"/>
    <property type="project" value="TreeGrafter"/>
</dbReference>
<keyword evidence="5" id="KW-1185">Reference proteome</keyword>
<evidence type="ECO:0000313" key="4">
    <source>
        <dbReference type="EMBL" id="QFZ21104.1"/>
    </source>
</evidence>
<dbReference type="PROSITE" id="PS00061">
    <property type="entry name" value="ADH_SHORT"/>
    <property type="match status" value="1"/>
</dbReference>
<organism evidence="4 5">
    <name type="scientific">Saccharothrix syringae</name>
    <name type="common">Nocardiopsis syringae</name>
    <dbReference type="NCBI Taxonomy" id="103733"/>
    <lineage>
        <taxon>Bacteria</taxon>
        <taxon>Bacillati</taxon>
        <taxon>Actinomycetota</taxon>
        <taxon>Actinomycetes</taxon>
        <taxon>Pseudonocardiales</taxon>
        <taxon>Pseudonocardiaceae</taxon>
        <taxon>Saccharothrix</taxon>
    </lineage>
</organism>
<dbReference type="PANTHER" id="PTHR44196">
    <property type="entry name" value="DEHYDROGENASE/REDUCTASE SDR FAMILY MEMBER 7B"/>
    <property type="match status" value="1"/>
</dbReference>
<dbReference type="PRINTS" id="PR00080">
    <property type="entry name" value="SDRFAMILY"/>
</dbReference>
<dbReference type="Proteomes" id="UP000325787">
    <property type="component" value="Chromosome"/>
</dbReference>
<proteinExistence type="inferred from homology"/>
<evidence type="ECO:0000313" key="5">
    <source>
        <dbReference type="Proteomes" id="UP000325787"/>
    </source>
</evidence>
<accession>A0A5Q0H587</accession>
<gene>
    <name evidence="4" type="ORF">EKG83_30290</name>
</gene>
<dbReference type="PANTHER" id="PTHR44196:SF2">
    <property type="entry name" value="SHORT-CHAIN DEHYDROGENASE-RELATED"/>
    <property type="match status" value="1"/>
</dbReference>
<evidence type="ECO:0000256" key="1">
    <source>
        <dbReference type="ARBA" id="ARBA00006484"/>
    </source>
</evidence>
<dbReference type="Gene3D" id="3.40.50.720">
    <property type="entry name" value="NAD(P)-binding Rossmann-like Domain"/>
    <property type="match status" value="1"/>
</dbReference>
<keyword evidence="2" id="KW-0560">Oxidoreductase</keyword>
<dbReference type="InterPro" id="IPR036291">
    <property type="entry name" value="NAD(P)-bd_dom_sf"/>
</dbReference>
<dbReference type="KEGG" id="ssyi:EKG83_30290"/>
<dbReference type="RefSeq" id="WP_033431971.1">
    <property type="nucleotide sequence ID" value="NZ_CP034550.1"/>
</dbReference>
<name>A0A5Q0H587_SACSY</name>
<dbReference type="AlphaFoldDB" id="A0A5Q0H587"/>
<protein>
    <submittedName>
        <fullName evidence="4">SDR family oxidoreductase</fullName>
    </submittedName>
</protein>
<comment type="similarity">
    <text evidence="1 3">Belongs to the short-chain dehydrogenases/reductases (SDR) family.</text>
</comment>
<dbReference type="InterPro" id="IPR020904">
    <property type="entry name" value="Sc_DH/Rdtase_CS"/>
</dbReference>
<dbReference type="Pfam" id="PF00106">
    <property type="entry name" value="adh_short"/>
    <property type="match status" value="1"/>
</dbReference>
<dbReference type="OrthoDB" id="9797538at2"/>